<feature type="domain" description="Helix-turn-helix" evidence="1">
    <location>
        <begin position="11"/>
        <end position="59"/>
    </location>
</feature>
<dbReference type="NCBIfam" id="TIGR01764">
    <property type="entry name" value="excise"/>
    <property type="match status" value="1"/>
</dbReference>
<protein>
    <submittedName>
        <fullName evidence="2">DNA binding domain, excisionase family</fullName>
    </submittedName>
</protein>
<keyword evidence="3" id="KW-1185">Reference proteome</keyword>
<dbReference type="GO" id="GO:0003677">
    <property type="term" value="F:DNA binding"/>
    <property type="evidence" value="ECO:0007669"/>
    <property type="project" value="InterPro"/>
</dbReference>
<dbReference type="SUPFAM" id="SSF46955">
    <property type="entry name" value="Putative DNA-binding domain"/>
    <property type="match status" value="1"/>
</dbReference>
<reference evidence="3" key="2">
    <citation type="submission" date="2016-02" db="EMBL/GenBank/DDBJ databases">
        <title>Draft genome sequence of five rapidly growing Mycobacterium species.</title>
        <authorList>
            <person name="Katahira K."/>
            <person name="Gotou Y."/>
            <person name="Iida K."/>
            <person name="Ogura Y."/>
            <person name="Hayashi T."/>
        </authorList>
    </citation>
    <scope>NUCLEOTIDE SEQUENCE [LARGE SCALE GENOMIC DNA]</scope>
    <source>
        <strain evidence="3">JCM15298</strain>
    </source>
</reference>
<gene>
    <name evidence="2" type="ORF">RMCC_2727</name>
</gene>
<reference evidence="3" key="1">
    <citation type="journal article" date="2016" name="Genome Announc.">
        <title>Draft Genome Sequences of Five Rapidly Growing Mycobacterium Species, M. thermoresistibile, M. fortuitum subsp. acetamidolyticum, M. canariasense, M. brisbanense, and M. novocastrense.</title>
        <authorList>
            <person name="Katahira K."/>
            <person name="Ogura Y."/>
            <person name="Gotoh Y."/>
            <person name="Hayashi T."/>
        </authorList>
    </citation>
    <scope>NUCLEOTIDE SEQUENCE [LARGE SCALE GENOMIC DNA]</scope>
    <source>
        <strain evidence="3">JCM15298</strain>
    </source>
</reference>
<dbReference type="OrthoDB" id="4870800at2"/>
<dbReference type="InterPro" id="IPR009061">
    <property type="entry name" value="DNA-bd_dom_put_sf"/>
</dbReference>
<dbReference type="Pfam" id="PF12728">
    <property type="entry name" value="HTH_17"/>
    <property type="match status" value="1"/>
</dbReference>
<dbReference type="Proteomes" id="UP000069443">
    <property type="component" value="Unassembled WGS sequence"/>
</dbReference>
<evidence type="ECO:0000259" key="1">
    <source>
        <dbReference type="Pfam" id="PF12728"/>
    </source>
</evidence>
<accession>A0A100WD01</accession>
<dbReference type="AlphaFoldDB" id="A0A100WD01"/>
<dbReference type="EMBL" id="BCSY01000044">
    <property type="protein sequence ID" value="GAS95761.1"/>
    <property type="molecule type" value="Genomic_DNA"/>
</dbReference>
<name>A0A100WD01_MYCCR</name>
<evidence type="ECO:0000313" key="2">
    <source>
        <dbReference type="EMBL" id="GAS95761.1"/>
    </source>
</evidence>
<proteinExistence type="predicted"/>
<dbReference type="InterPro" id="IPR010093">
    <property type="entry name" value="SinI_DNA-bd"/>
</dbReference>
<dbReference type="InterPro" id="IPR041657">
    <property type="entry name" value="HTH_17"/>
</dbReference>
<comment type="caution">
    <text evidence="2">The sequence shown here is derived from an EMBL/GenBank/DDBJ whole genome shotgun (WGS) entry which is preliminary data.</text>
</comment>
<dbReference type="RefSeq" id="WP_062656881.1">
    <property type="nucleotide sequence ID" value="NZ_BCSY01000044.1"/>
</dbReference>
<organism evidence="2 3">
    <name type="scientific">Mycolicibacterium canariasense</name>
    <name type="common">Mycobacterium canariasense</name>
    <dbReference type="NCBI Taxonomy" id="228230"/>
    <lineage>
        <taxon>Bacteria</taxon>
        <taxon>Bacillati</taxon>
        <taxon>Actinomycetota</taxon>
        <taxon>Actinomycetes</taxon>
        <taxon>Mycobacteriales</taxon>
        <taxon>Mycobacteriaceae</taxon>
        <taxon>Mycolicibacterium</taxon>
    </lineage>
</organism>
<sequence length="67" mass="7370">MNENERPRGDLTLEQAAEELQVGITTVRRYVAAGTLPGAYRIKGSRLIRIPRSGIEALKQPIRPAAV</sequence>
<evidence type="ECO:0000313" key="3">
    <source>
        <dbReference type="Proteomes" id="UP000069443"/>
    </source>
</evidence>